<dbReference type="SUPFAM" id="SSF53774">
    <property type="entry name" value="Glutaminase/Asparaginase"/>
    <property type="match status" value="1"/>
</dbReference>
<feature type="active site" description="O-isoaspartyl threonine intermediate" evidence="1">
    <location>
        <position position="11"/>
    </location>
</feature>
<feature type="domain" description="L-asparaginase N-terminal" evidence="2">
    <location>
        <begin position="3"/>
        <end position="160"/>
    </location>
</feature>
<dbReference type="PIRSF" id="PIRSF001220">
    <property type="entry name" value="L-ASNase_gatD"/>
    <property type="match status" value="1"/>
</dbReference>
<dbReference type="RefSeq" id="WP_135876409.1">
    <property type="nucleotide sequence ID" value="NZ_SRSO01000007.1"/>
</dbReference>
<comment type="caution">
    <text evidence="3">The sequence shown here is derived from an EMBL/GenBank/DDBJ whole genome shotgun (WGS) entry which is preliminary data.</text>
</comment>
<dbReference type="InterPro" id="IPR027474">
    <property type="entry name" value="L-asparaginase_N"/>
</dbReference>
<dbReference type="Pfam" id="PF00710">
    <property type="entry name" value="Asparaginase"/>
    <property type="match status" value="1"/>
</dbReference>
<dbReference type="PIRSF" id="PIRSF500176">
    <property type="entry name" value="L_ASNase"/>
    <property type="match status" value="1"/>
</dbReference>
<protein>
    <submittedName>
        <fullName evidence="3">Asparaginase</fullName>
    </submittedName>
</protein>
<evidence type="ECO:0000256" key="1">
    <source>
        <dbReference type="PIRSR" id="PIRSR001220-1"/>
    </source>
</evidence>
<dbReference type="InterPro" id="IPR006034">
    <property type="entry name" value="Asparaginase/glutaminase-like"/>
</dbReference>
<dbReference type="PROSITE" id="PS51732">
    <property type="entry name" value="ASN_GLN_ASE_3"/>
    <property type="match status" value="1"/>
</dbReference>
<dbReference type="Proteomes" id="UP000307602">
    <property type="component" value="Unassembled WGS sequence"/>
</dbReference>
<dbReference type="AlphaFoldDB" id="A0A4S1DZB3"/>
<sequence length="163" mass="18256">MEIHILTTGGTIGGLEYQDTIDKPEHIDMDIENFFKSANVSFEYEIDKVFDKDSRFITDENRKVLSEKIKLSIADKILITHGTLTMVETANFLGRMNLGKVVVLTGALVLGTNANTDAPFNLGFAISALKFLENGVYITMNGKIFDWNNVKKNLQTNQFETLS</sequence>
<proteinExistence type="predicted"/>
<gene>
    <name evidence="3" type="ORF">EM932_06690</name>
</gene>
<evidence type="ECO:0000313" key="3">
    <source>
        <dbReference type="EMBL" id="TGV03355.1"/>
    </source>
</evidence>
<dbReference type="OrthoDB" id="9788068at2"/>
<dbReference type="EMBL" id="SRSO01000007">
    <property type="protein sequence ID" value="TGV03355.1"/>
    <property type="molecule type" value="Genomic_DNA"/>
</dbReference>
<keyword evidence="4" id="KW-1185">Reference proteome</keyword>
<dbReference type="Gene3D" id="3.40.50.1170">
    <property type="entry name" value="L-asparaginase, N-terminal domain"/>
    <property type="match status" value="1"/>
</dbReference>
<organism evidence="3 4">
    <name type="scientific">Flavivirga rizhaonensis</name>
    <dbReference type="NCBI Taxonomy" id="2559571"/>
    <lineage>
        <taxon>Bacteria</taxon>
        <taxon>Pseudomonadati</taxon>
        <taxon>Bacteroidota</taxon>
        <taxon>Flavobacteriia</taxon>
        <taxon>Flavobacteriales</taxon>
        <taxon>Flavobacteriaceae</taxon>
        <taxon>Flavivirga</taxon>
    </lineage>
</organism>
<dbReference type="GO" id="GO:0004067">
    <property type="term" value="F:asparaginase activity"/>
    <property type="evidence" value="ECO:0007669"/>
    <property type="project" value="UniProtKB-UniRule"/>
</dbReference>
<dbReference type="InterPro" id="IPR036152">
    <property type="entry name" value="Asp/glu_Ase-like_sf"/>
</dbReference>
<dbReference type="InterPro" id="IPR037152">
    <property type="entry name" value="L-asparaginase_N_sf"/>
</dbReference>
<name>A0A4S1DZB3_9FLAO</name>
<reference evidence="3 4" key="1">
    <citation type="submission" date="2019-04" db="EMBL/GenBank/DDBJ databases">
        <authorList>
            <person name="Liu A."/>
        </authorList>
    </citation>
    <scope>NUCLEOTIDE SEQUENCE [LARGE SCALE GENOMIC DNA]</scope>
    <source>
        <strain evidence="3 4">RZ03</strain>
    </source>
</reference>
<evidence type="ECO:0000313" key="4">
    <source>
        <dbReference type="Proteomes" id="UP000307602"/>
    </source>
</evidence>
<evidence type="ECO:0000259" key="2">
    <source>
        <dbReference type="Pfam" id="PF00710"/>
    </source>
</evidence>
<accession>A0A4S1DZB3</accession>
<dbReference type="PRINTS" id="PR00139">
    <property type="entry name" value="ASNGLNASE"/>
</dbReference>